<protein>
    <recommendedName>
        <fullName evidence="8">Large ribosomal subunit protein uL18c</fullName>
    </recommendedName>
    <alternativeName>
        <fullName evidence="9">50S ribosomal protein L18, chloroplastic</fullName>
    </alternativeName>
</protein>
<dbReference type="PANTHER" id="PTHR12899">
    <property type="entry name" value="39S RIBOSOMAL PROTEIN L18, MITOCHONDRIAL"/>
    <property type="match status" value="1"/>
</dbReference>
<keyword evidence="10" id="KW-0934">Plastid</keyword>
<evidence type="ECO:0000313" key="10">
    <source>
        <dbReference type="EMBL" id="ARW64823.1"/>
    </source>
</evidence>
<dbReference type="GO" id="GO:0003735">
    <property type="term" value="F:structural constituent of ribosome"/>
    <property type="evidence" value="ECO:0007669"/>
    <property type="project" value="InterPro"/>
</dbReference>
<dbReference type="InterPro" id="IPR057268">
    <property type="entry name" value="Ribosomal_L18"/>
</dbReference>
<dbReference type="AlphaFoldDB" id="A0A1Z1MFQ7"/>
<evidence type="ECO:0000256" key="4">
    <source>
        <dbReference type="ARBA" id="ARBA00022730"/>
    </source>
</evidence>
<evidence type="ECO:0000256" key="8">
    <source>
        <dbReference type="ARBA" id="ARBA00035303"/>
    </source>
</evidence>
<dbReference type="GO" id="GO:0008097">
    <property type="term" value="F:5S rRNA binding"/>
    <property type="evidence" value="ECO:0007669"/>
    <property type="project" value="TreeGrafter"/>
</dbReference>
<dbReference type="InterPro" id="IPR005484">
    <property type="entry name" value="Ribosomal_uL18_bac/plant/anim"/>
</dbReference>
<dbReference type="CDD" id="cd00432">
    <property type="entry name" value="Ribosomal_L18_L5e"/>
    <property type="match status" value="1"/>
</dbReference>
<geneLocation type="chloroplast" evidence="10"/>
<keyword evidence="5" id="KW-0694">RNA-binding</keyword>
<keyword evidence="7" id="KW-0687">Ribonucleoprotein</keyword>
<dbReference type="PANTHER" id="PTHR12899:SF3">
    <property type="entry name" value="LARGE RIBOSOMAL SUBUNIT PROTEIN UL18M"/>
    <property type="match status" value="1"/>
</dbReference>
<sequence>MQLNNTRRFRLYIFKSNKHIYANLIDDYKQKVITSSSTISKDTKSKLKPIRNCNTAGIVGANISLKIKALGIKKIIFDRGKNLYHGQVKAIADATRKAGIIF</sequence>
<evidence type="ECO:0000256" key="3">
    <source>
        <dbReference type="ARBA" id="ARBA00011505"/>
    </source>
</evidence>
<dbReference type="GeneID" id="33357933"/>
<comment type="similarity">
    <text evidence="2">Belongs to the universal ribosomal protein uL18 family.</text>
</comment>
<keyword evidence="10" id="KW-0150">Chloroplast</keyword>
<organism evidence="10">
    <name type="scientific">Herposiphonia versicolor</name>
    <dbReference type="NCBI Taxonomy" id="2007163"/>
    <lineage>
        <taxon>Eukaryota</taxon>
        <taxon>Rhodophyta</taxon>
        <taxon>Florideophyceae</taxon>
        <taxon>Rhodymeniophycidae</taxon>
        <taxon>Ceramiales</taxon>
        <taxon>Rhodomelaceae</taxon>
        <taxon>Herposiphonieae</taxon>
        <taxon>Herposiphonia</taxon>
    </lineage>
</organism>
<dbReference type="InterPro" id="IPR004389">
    <property type="entry name" value="Ribosomal_uL18_bac-type"/>
</dbReference>
<comment type="subunit">
    <text evidence="3">Part of the 50S ribosomal subunit; contacts the 5S rRNA.</text>
</comment>
<dbReference type="GO" id="GO:0005737">
    <property type="term" value="C:cytoplasm"/>
    <property type="evidence" value="ECO:0007669"/>
    <property type="project" value="UniProtKB-ARBA"/>
</dbReference>
<name>A0A1Z1MFQ7_9FLOR</name>
<evidence type="ECO:0000256" key="6">
    <source>
        <dbReference type="ARBA" id="ARBA00022980"/>
    </source>
</evidence>
<keyword evidence="4" id="KW-0699">rRNA-binding</keyword>
<evidence type="ECO:0000256" key="5">
    <source>
        <dbReference type="ARBA" id="ARBA00022884"/>
    </source>
</evidence>
<accession>A0A1Z1MFQ7</accession>
<proteinExistence type="inferred from homology"/>
<evidence type="ECO:0000256" key="1">
    <source>
        <dbReference type="ARBA" id="ARBA00003898"/>
    </source>
</evidence>
<evidence type="ECO:0000256" key="7">
    <source>
        <dbReference type="ARBA" id="ARBA00023274"/>
    </source>
</evidence>
<dbReference type="Pfam" id="PF00861">
    <property type="entry name" value="Ribosomal_L18p"/>
    <property type="match status" value="1"/>
</dbReference>
<comment type="function">
    <text evidence="1">Binds 5S rRNA, forms part of the central protuberance of the 50S subunit.</text>
</comment>
<keyword evidence="6 10" id="KW-0689">Ribosomal protein</keyword>
<dbReference type="NCBIfam" id="TIGR00060">
    <property type="entry name" value="L18_bact"/>
    <property type="match status" value="1"/>
</dbReference>
<evidence type="ECO:0000256" key="9">
    <source>
        <dbReference type="ARBA" id="ARBA00035346"/>
    </source>
</evidence>
<dbReference type="GO" id="GO:0005840">
    <property type="term" value="C:ribosome"/>
    <property type="evidence" value="ECO:0007669"/>
    <property type="project" value="UniProtKB-KW"/>
</dbReference>
<dbReference type="GO" id="GO:1990904">
    <property type="term" value="C:ribonucleoprotein complex"/>
    <property type="evidence" value="ECO:0007669"/>
    <property type="project" value="UniProtKB-KW"/>
</dbReference>
<gene>
    <name evidence="10" type="primary">rpl18</name>
</gene>
<dbReference type="Gene3D" id="3.30.420.100">
    <property type="match status" value="1"/>
</dbReference>
<dbReference type="GO" id="GO:0006412">
    <property type="term" value="P:translation"/>
    <property type="evidence" value="ECO:0007669"/>
    <property type="project" value="InterPro"/>
</dbReference>
<evidence type="ECO:0000256" key="2">
    <source>
        <dbReference type="ARBA" id="ARBA00007116"/>
    </source>
</evidence>
<dbReference type="EMBL" id="MF101434">
    <property type="protein sequence ID" value="ARW64823.1"/>
    <property type="molecule type" value="Genomic_DNA"/>
</dbReference>
<dbReference type="RefSeq" id="YP_009395843.1">
    <property type="nucleotide sequence ID" value="NC_035279.1"/>
</dbReference>
<reference evidence="10" key="1">
    <citation type="journal article" date="2017" name="J. Phycol.">
        <title>Analysis of chloroplast genomes and a supermatrix inform reclassification of the Rhodomelaceae (Rhodophyta).</title>
        <authorList>
            <person name="Diaz-Tapia P."/>
            <person name="Maggs C.A."/>
            <person name="West J.A."/>
            <person name="Verbruggen H."/>
        </authorList>
    </citation>
    <scope>NUCLEOTIDE SEQUENCE</scope>
    <source>
        <strain evidence="10">PD852</strain>
    </source>
</reference>
<dbReference type="SUPFAM" id="SSF53137">
    <property type="entry name" value="Translational machinery components"/>
    <property type="match status" value="1"/>
</dbReference>